<evidence type="ECO:0000313" key="4">
    <source>
        <dbReference type="EMBL" id="KAH1074299.1"/>
    </source>
</evidence>
<dbReference type="InterPro" id="IPR000873">
    <property type="entry name" value="AMP-dep_synth/lig_dom"/>
</dbReference>
<dbReference type="EMBL" id="JAIQCV010000008">
    <property type="protein sequence ID" value="KAH1074299.1"/>
    <property type="molecule type" value="Genomic_DNA"/>
</dbReference>
<dbReference type="InterPro" id="IPR042099">
    <property type="entry name" value="ANL_N_sf"/>
</dbReference>
<reference evidence="4 5" key="1">
    <citation type="journal article" date="2021" name="Plant Biotechnol. J.">
        <title>Multi-omics assisted identification of the key and species-specific regulatory components of drought-tolerant mechanisms in Gossypium stocksii.</title>
        <authorList>
            <person name="Yu D."/>
            <person name="Ke L."/>
            <person name="Zhang D."/>
            <person name="Wu Y."/>
            <person name="Sun Y."/>
            <person name="Mei J."/>
            <person name="Sun J."/>
            <person name="Sun Y."/>
        </authorList>
    </citation>
    <scope>NUCLEOTIDE SEQUENCE [LARGE SCALE GENOMIC DNA]</scope>
    <source>
        <strain evidence="5">cv. E1</strain>
        <tissue evidence="4">Leaf</tissue>
    </source>
</reference>
<keyword evidence="2" id="KW-0436">Ligase</keyword>
<feature type="domain" description="AMP-dependent synthetase/ligase" evidence="3">
    <location>
        <begin position="9"/>
        <end position="83"/>
    </location>
</feature>
<dbReference type="SUPFAM" id="SSF56801">
    <property type="entry name" value="Acetyl-CoA synthetase-like"/>
    <property type="match status" value="1"/>
</dbReference>
<name>A0A9D3ZYZ6_9ROSI</name>
<dbReference type="PANTHER" id="PTHR43859:SF57">
    <property type="entry name" value="ACYL-ACTIVATING ENZYME 8-RELATED"/>
    <property type="match status" value="1"/>
</dbReference>
<evidence type="ECO:0000256" key="1">
    <source>
        <dbReference type="ARBA" id="ARBA00006432"/>
    </source>
</evidence>
<comment type="similarity">
    <text evidence="1">Belongs to the ATP-dependent AMP-binding enzyme family.</text>
</comment>
<protein>
    <recommendedName>
        <fullName evidence="3">AMP-dependent synthetase/ligase domain-containing protein</fullName>
    </recommendedName>
</protein>
<dbReference type="Gene3D" id="3.40.50.12780">
    <property type="entry name" value="N-terminal domain of ligase-like"/>
    <property type="match status" value="1"/>
</dbReference>
<dbReference type="PANTHER" id="PTHR43859">
    <property type="entry name" value="ACYL-ACTIVATING ENZYME"/>
    <property type="match status" value="1"/>
</dbReference>
<dbReference type="GO" id="GO:0016874">
    <property type="term" value="F:ligase activity"/>
    <property type="evidence" value="ECO:0007669"/>
    <property type="project" value="UniProtKB-KW"/>
</dbReference>
<organism evidence="4 5">
    <name type="scientific">Gossypium stocksii</name>
    <dbReference type="NCBI Taxonomy" id="47602"/>
    <lineage>
        <taxon>Eukaryota</taxon>
        <taxon>Viridiplantae</taxon>
        <taxon>Streptophyta</taxon>
        <taxon>Embryophyta</taxon>
        <taxon>Tracheophyta</taxon>
        <taxon>Spermatophyta</taxon>
        <taxon>Magnoliopsida</taxon>
        <taxon>eudicotyledons</taxon>
        <taxon>Gunneridae</taxon>
        <taxon>Pentapetalae</taxon>
        <taxon>rosids</taxon>
        <taxon>malvids</taxon>
        <taxon>Malvales</taxon>
        <taxon>Malvaceae</taxon>
        <taxon>Malvoideae</taxon>
        <taxon>Gossypium</taxon>
    </lineage>
</organism>
<evidence type="ECO:0000313" key="5">
    <source>
        <dbReference type="Proteomes" id="UP000828251"/>
    </source>
</evidence>
<dbReference type="Proteomes" id="UP000828251">
    <property type="component" value="Unassembled WGS sequence"/>
</dbReference>
<dbReference type="Pfam" id="PF00501">
    <property type="entry name" value="AMP-binding"/>
    <property type="match status" value="1"/>
</dbReference>
<evidence type="ECO:0000256" key="2">
    <source>
        <dbReference type="ARBA" id="ARBA00022598"/>
    </source>
</evidence>
<comment type="caution">
    <text evidence="4">The sequence shown here is derived from an EMBL/GenBank/DDBJ whole genome shotgun (WGS) entry which is preliminary data.</text>
</comment>
<dbReference type="AlphaFoldDB" id="A0A9D3ZYZ6"/>
<accession>A0A9D3ZYZ6</accession>
<keyword evidence="5" id="KW-1185">Reference proteome</keyword>
<evidence type="ECO:0000259" key="3">
    <source>
        <dbReference type="Pfam" id="PF00501"/>
    </source>
</evidence>
<dbReference type="OrthoDB" id="10253115at2759"/>
<proteinExistence type="inferred from homology"/>
<sequence>MVTVSDSNVCVRKFDASIIYSLIKKHGITHMYGAPIVLNMLSSSPKIKPLENPVKILSAGAPPPAAVLSRTKLLGFIVSHDYGEGLWSLQYQNLISSLSNN</sequence>
<gene>
    <name evidence="4" type="ORF">J1N35_026627</name>
</gene>